<reference evidence="1 2" key="1">
    <citation type="submission" date="2021-05" db="EMBL/GenBank/DDBJ databases">
        <title>Novel species in genus Cellulomonas.</title>
        <authorList>
            <person name="Zhang G."/>
        </authorList>
    </citation>
    <scope>NUCLEOTIDE SEQUENCE [LARGE SCALE GENOMIC DNA]</scope>
    <source>
        <strain evidence="2">zg-ZUI222</strain>
    </source>
</reference>
<name>A0ABX8D3L0_9CELL</name>
<dbReference type="Proteomes" id="UP000677804">
    <property type="component" value="Chromosome"/>
</dbReference>
<dbReference type="RefSeq" id="WP_207339616.1">
    <property type="nucleotide sequence ID" value="NZ_CP074405.1"/>
</dbReference>
<dbReference type="EMBL" id="CP074405">
    <property type="protein sequence ID" value="QVI62048.1"/>
    <property type="molecule type" value="Genomic_DNA"/>
</dbReference>
<gene>
    <name evidence="1" type="ORF">KG103_16795</name>
</gene>
<evidence type="ECO:0000313" key="2">
    <source>
        <dbReference type="Proteomes" id="UP000677804"/>
    </source>
</evidence>
<organism evidence="1 2">
    <name type="scientific">Cellulomonas wangleii</name>
    <dbReference type="NCBI Taxonomy" id="2816956"/>
    <lineage>
        <taxon>Bacteria</taxon>
        <taxon>Bacillati</taxon>
        <taxon>Actinomycetota</taxon>
        <taxon>Actinomycetes</taxon>
        <taxon>Micrococcales</taxon>
        <taxon>Cellulomonadaceae</taxon>
        <taxon>Cellulomonas</taxon>
    </lineage>
</organism>
<sequence length="166" mass="18636">MTDTAGGWFERRWAAWLRGHYRGGRGDAFARYSSRAYAALGRTGLTPRRWVTLEVPGRRTGRTTRFPLAMADVDGRWYLVSMLGECAWVWNVRAADGHAVLHHGRRRAVRLVEVPVEERAAVIRRFVQVAPGGRPHVRVDRREPVAAFEAVAADHPVFRVEPAAAG</sequence>
<dbReference type="Gene3D" id="2.30.110.10">
    <property type="entry name" value="Electron Transport, Fmn-binding Protein, Chain A"/>
    <property type="match status" value="1"/>
</dbReference>
<dbReference type="InterPro" id="IPR012349">
    <property type="entry name" value="Split_barrel_FMN-bd"/>
</dbReference>
<accession>A0ABX8D3L0</accession>
<dbReference type="Pfam" id="PF04075">
    <property type="entry name" value="F420H2_quin_red"/>
    <property type="match status" value="1"/>
</dbReference>
<dbReference type="InterPro" id="IPR004378">
    <property type="entry name" value="F420H2_quin_Rdtase"/>
</dbReference>
<protein>
    <submittedName>
        <fullName evidence="1">Nitroreductase family deazaflavin-dependent oxidoreductase</fullName>
    </submittedName>
</protein>
<keyword evidence="2" id="KW-1185">Reference proteome</keyword>
<evidence type="ECO:0000313" key="1">
    <source>
        <dbReference type="EMBL" id="QVI62048.1"/>
    </source>
</evidence>
<proteinExistence type="predicted"/>